<gene>
    <name evidence="7" type="ORF">LVJ94_22460</name>
</gene>
<keyword evidence="5" id="KW-0472">Membrane</keyword>
<keyword evidence="5" id="KW-0812">Transmembrane</keyword>
<keyword evidence="5" id="KW-1133">Transmembrane helix</keyword>
<evidence type="ECO:0000259" key="6">
    <source>
        <dbReference type="Pfam" id="PF03918"/>
    </source>
</evidence>
<sequence>MPRLFATLFGLCFTFVVVTAFAQHGEAILEGRLLAPCCWTQTLDIHESPLATELRTEIHGRLDQGESVETIEEDLVARYGERIRAIPKGRDPRVAVTFASASVMLLSAIGLLWLWRRWTRPRTAPAAPRAVRHDEYDARLDDELRELDHP</sequence>
<evidence type="ECO:0000313" key="7">
    <source>
        <dbReference type="EMBL" id="WXB09978.1"/>
    </source>
</evidence>
<keyword evidence="5" id="KW-0732">Signal</keyword>
<keyword evidence="3 5" id="KW-0479">Metal-binding</keyword>
<feature type="domain" description="CcmH/CycL/Ccl2/NrfF N-terminal" evidence="6">
    <location>
        <begin position="29"/>
        <end position="130"/>
    </location>
</feature>
<evidence type="ECO:0000256" key="1">
    <source>
        <dbReference type="ARBA" id="ARBA00010342"/>
    </source>
</evidence>
<evidence type="ECO:0000256" key="5">
    <source>
        <dbReference type="RuleBase" id="RU364112"/>
    </source>
</evidence>
<name>A0ABZ2LGC3_9BACT</name>
<evidence type="ECO:0000256" key="3">
    <source>
        <dbReference type="ARBA" id="ARBA00022723"/>
    </source>
</evidence>
<comment type="function">
    <text evidence="5">Possible subunit of a heme lyase.</text>
</comment>
<dbReference type="InterPro" id="IPR005616">
    <property type="entry name" value="CcmH/CycL/Ccl2/NrfF_N"/>
</dbReference>
<dbReference type="InterPro" id="IPR038297">
    <property type="entry name" value="CcmH/CycL/NrfF/Ccl2_sf"/>
</dbReference>
<evidence type="ECO:0000256" key="4">
    <source>
        <dbReference type="ARBA" id="ARBA00023004"/>
    </source>
</evidence>
<evidence type="ECO:0000313" key="8">
    <source>
        <dbReference type="Proteomes" id="UP001374803"/>
    </source>
</evidence>
<reference evidence="7" key="1">
    <citation type="submission" date="2021-12" db="EMBL/GenBank/DDBJ databases">
        <title>Discovery of the Pendulisporaceae a myxobacterial family with distinct sporulation behavior and unique specialized metabolism.</title>
        <authorList>
            <person name="Garcia R."/>
            <person name="Popoff A."/>
            <person name="Bader C.D."/>
            <person name="Loehr J."/>
            <person name="Walesch S."/>
            <person name="Walt C."/>
            <person name="Boldt J."/>
            <person name="Bunk B."/>
            <person name="Haeckl F.J.F.P.J."/>
            <person name="Gunesch A.P."/>
            <person name="Birkelbach J."/>
            <person name="Nuebel U."/>
            <person name="Pietschmann T."/>
            <person name="Bach T."/>
            <person name="Mueller R."/>
        </authorList>
    </citation>
    <scope>NUCLEOTIDE SEQUENCE</scope>
    <source>
        <strain evidence="7">MSr11367</strain>
    </source>
</reference>
<dbReference type="CDD" id="cd16378">
    <property type="entry name" value="CcmH_N"/>
    <property type="match status" value="1"/>
</dbReference>
<feature type="chain" id="PRO_5044979939" description="Cytochrome c-type biogenesis protein" evidence="5">
    <location>
        <begin position="23"/>
        <end position="150"/>
    </location>
</feature>
<organism evidence="7 8">
    <name type="scientific">Pendulispora rubella</name>
    <dbReference type="NCBI Taxonomy" id="2741070"/>
    <lineage>
        <taxon>Bacteria</taxon>
        <taxon>Pseudomonadati</taxon>
        <taxon>Myxococcota</taxon>
        <taxon>Myxococcia</taxon>
        <taxon>Myxococcales</taxon>
        <taxon>Sorangiineae</taxon>
        <taxon>Pendulisporaceae</taxon>
        <taxon>Pendulispora</taxon>
    </lineage>
</organism>
<keyword evidence="2 5" id="KW-0349">Heme</keyword>
<dbReference type="EMBL" id="CP089983">
    <property type="protein sequence ID" value="WXB09978.1"/>
    <property type="molecule type" value="Genomic_DNA"/>
</dbReference>
<keyword evidence="8" id="KW-1185">Reference proteome</keyword>
<dbReference type="Pfam" id="PF03918">
    <property type="entry name" value="CcmH"/>
    <property type="match status" value="1"/>
</dbReference>
<dbReference type="Gene3D" id="1.10.8.640">
    <property type="entry name" value="Cytochrome C biogenesis protein"/>
    <property type="match status" value="1"/>
</dbReference>
<protein>
    <recommendedName>
        <fullName evidence="5">Cytochrome c-type biogenesis protein</fullName>
    </recommendedName>
</protein>
<keyword evidence="4 5" id="KW-0408">Iron</keyword>
<feature type="transmembrane region" description="Helical" evidence="5">
    <location>
        <begin position="94"/>
        <end position="115"/>
    </location>
</feature>
<feature type="signal peptide" evidence="5">
    <location>
        <begin position="1"/>
        <end position="22"/>
    </location>
</feature>
<evidence type="ECO:0000256" key="2">
    <source>
        <dbReference type="ARBA" id="ARBA00022617"/>
    </source>
</evidence>
<proteinExistence type="inferred from homology"/>
<comment type="similarity">
    <text evidence="1 5">Belongs to the CcmH/CycL/Ccl2/NrfF family.</text>
</comment>
<dbReference type="RefSeq" id="WP_394839652.1">
    <property type="nucleotide sequence ID" value="NZ_CP089929.1"/>
</dbReference>
<dbReference type="Proteomes" id="UP001374803">
    <property type="component" value="Chromosome"/>
</dbReference>
<accession>A0ABZ2LGC3</accession>